<feature type="domain" description="Solute-binding protein family 5" evidence="1">
    <location>
        <begin position="66"/>
        <end position="413"/>
    </location>
</feature>
<dbReference type="GO" id="GO:0043190">
    <property type="term" value="C:ATP-binding cassette (ABC) transporter complex"/>
    <property type="evidence" value="ECO:0007669"/>
    <property type="project" value="InterPro"/>
</dbReference>
<dbReference type="Proteomes" id="UP000232060">
    <property type="component" value="Unassembled WGS sequence"/>
</dbReference>
<dbReference type="SUPFAM" id="SSF53850">
    <property type="entry name" value="Periplasmic binding protein-like II"/>
    <property type="match status" value="1"/>
</dbReference>
<comment type="caution">
    <text evidence="2">The sequence shown here is derived from an EMBL/GenBank/DDBJ whole genome shotgun (WGS) entry which is preliminary data.</text>
</comment>
<gene>
    <name evidence="2" type="ORF">CUC44_05685</name>
</gene>
<dbReference type="InterPro" id="IPR000914">
    <property type="entry name" value="SBP_5_dom"/>
</dbReference>
<protein>
    <submittedName>
        <fullName evidence="2">ABC transporter substrate-binding protein</fullName>
    </submittedName>
</protein>
<dbReference type="GO" id="GO:0030288">
    <property type="term" value="C:outer membrane-bounded periplasmic space"/>
    <property type="evidence" value="ECO:0007669"/>
    <property type="project" value="UniProtKB-ARBA"/>
</dbReference>
<keyword evidence="3" id="KW-1185">Reference proteome</keyword>
<dbReference type="GO" id="GO:1904680">
    <property type="term" value="F:peptide transmembrane transporter activity"/>
    <property type="evidence" value="ECO:0007669"/>
    <property type="project" value="TreeGrafter"/>
</dbReference>
<dbReference type="OrthoDB" id="9801912at2"/>
<dbReference type="Gene3D" id="3.10.105.10">
    <property type="entry name" value="Dipeptide-binding Protein, Domain 3"/>
    <property type="match status" value="1"/>
</dbReference>
<sequence>MDRMTKQYSYAGWSALALVAVMGAEARPLAMVGPWEIHSLDPASNGVFFTRLQVAETLIEVDDKGELQPGLASAWSVSDDGLQWRFTLRQGAHFHDGSVVTGEQAAWALQQALHKPGVLQSVPIQKIEAKEDLLIIRLHEPFAPLAAVLAHPSTQILARAAYDDKGQVTQVIGSGPYRIASLQQPQRIETIRFDGWQGPKPAIERVSYLTVGRAESRTLMAESGQADIAWGLDPVSIRRLQQAPKVTIASVTLPRTIQLKLNGADPRLSDPVVRRALSLATDRVGMATALLRDPEMAATQLFPPSLSEWHQPGLTPLAYDVKAAQAVFAAAGWHKGADGVLQKGNERFALTLRTFPDRPELPLLATALQAQWKAVGVDLKVAVGNSSEIPAGHQNGSLQLGLYARNYALVPDPLVTLLGDLAPGGSDWGVMNWQSTALTEQLTRLGRGKVPAAEAAALRQSIATTLQQELPLLPLAWYRQSAAVNRDLKGFELDPQERSYYLTRLTWGNR</sequence>
<reference evidence="2 3" key="1">
    <citation type="submission" date="2017-11" db="EMBL/GenBank/DDBJ databases">
        <title>Draft genome sequence of environmental isolate Aeromonas lusitania sp. nov. MDC 2473.</title>
        <authorList>
            <person name="Colston S.M."/>
            <person name="Navarro A."/>
            <person name="Martinez-Murcia A.J."/>
            <person name="Graf J."/>
        </authorList>
    </citation>
    <scope>NUCLEOTIDE SEQUENCE [LARGE SCALE GENOMIC DNA]</scope>
    <source>
        <strain evidence="2 3">MDC 2473</strain>
    </source>
</reference>
<dbReference type="InterPro" id="IPR039424">
    <property type="entry name" value="SBP_5"/>
</dbReference>
<name>A0A2M8HC91_9GAMM</name>
<dbReference type="CDD" id="cd08490">
    <property type="entry name" value="PBP2_NikA_DppA_OppA_like_3"/>
    <property type="match status" value="1"/>
</dbReference>
<dbReference type="PANTHER" id="PTHR30290:SF83">
    <property type="entry name" value="ABC TRANSPORTER SUBSTRATE-BINDING PROTEIN"/>
    <property type="match status" value="1"/>
</dbReference>
<evidence type="ECO:0000313" key="2">
    <source>
        <dbReference type="EMBL" id="PJC94186.1"/>
    </source>
</evidence>
<dbReference type="GO" id="GO:0015833">
    <property type="term" value="P:peptide transport"/>
    <property type="evidence" value="ECO:0007669"/>
    <property type="project" value="TreeGrafter"/>
</dbReference>
<proteinExistence type="predicted"/>
<dbReference type="AlphaFoldDB" id="A0A2M8HC91"/>
<dbReference type="InterPro" id="IPR030678">
    <property type="entry name" value="Peptide/Ni-bd"/>
</dbReference>
<dbReference type="Gene3D" id="3.40.190.10">
    <property type="entry name" value="Periplasmic binding protein-like II"/>
    <property type="match status" value="1"/>
</dbReference>
<organism evidence="2 3">
    <name type="scientific">Aeromonas lusitana</name>
    <dbReference type="NCBI Taxonomy" id="931529"/>
    <lineage>
        <taxon>Bacteria</taxon>
        <taxon>Pseudomonadati</taxon>
        <taxon>Pseudomonadota</taxon>
        <taxon>Gammaproteobacteria</taxon>
        <taxon>Aeromonadales</taxon>
        <taxon>Aeromonadaceae</taxon>
        <taxon>Aeromonas</taxon>
    </lineage>
</organism>
<evidence type="ECO:0000313" key="3">
    <source>
        <dbReference type="Proteomes" id="UP000232060"/>
    </source>
</evidence>
<accession>A0A2M8HC91</accession>
<dbReference type="Pfam" id="PF00496">
    <property type="entry name" value="SBP_bac_5"/>
    <property type="match status" value="1"/>
</dbReference>
<dbReference type="EMBL" id="PGCP01000005">
    <property type="protein sequence ID" value="PJC94186.1"/>
    <property type="molecule type" value="Genomic_DNA"/>
</dbReference>
<dbReference type="PANTHER" id="PTHR30290">
    <property type="entry name" value="PERIPLASMIC BINDING COMPONENT OF ABC TRANSPORTER"/>
    <property type="match status" value="1"/>
</dbReference>
<evidence type="ECO:0000259" key="1">
    <source>
        <dbReference type="Pfam" id="PF00496"/>
    </source>
</evidence>
<dbReference type="PIRSF" id="PIRSF002741">
    <property type="entry name" value="MppA"/>
    <property type="match status" value="1"/>
</dbReference>